<dbReference type="RefSeq" id="WP_170850518.1">
    <property type="nucleotide sequence ID" value="NZ_CATLQZ010000003.1"/>
</dbReference>
<comment type="caution">
    <text evidence="1">The sequence shown here is derived from an EMBL/GenBank/DDBJ whole genome shotgun (WGS) entry which is preliminary data.</text>
</comment>
<dbReference type="AlphaFoldDB" id="A0A975W8R5"/>
<dbReference type="Proteomes" id="UP000182932">
    <property type="component" value="Unassembled WGS sequence"/>
</dbReference>
<dbReference type="GeneID" id="80821440"/>
<dbReference type="EMBL" id="FNYY01000003">
    <property type="protein sequence ID" value="SEJ13956.1"/>
    <property type="molecule type" value="Genomic_DNA"/>
</dbReference>
<evidence type="ECO:0008006" key="3">
    <source>
        <dbReference type="Google" id="ProtNLM"/>
    </source>
</evidence>
<protein>
    <recommendedName>
        <fullName evidence="3">DUF1127 domain-containing protein</fullName>
    </recommendedName>
</protein>
<gene>
    <name evidence="1" type="ORF">SAMN04487940_103327</name>
</gene>
<sequence length="54" mass="6003">MTHAMTTLRDRLQKHVAYRRTAKELRSLPHGTALDLGIRQGDADKIAARAVYGA</sequence>
<reference evidence="1 2" key="1">
    <citation type="submission" date="2016-10" db="EMBL/GenBank/DDBJ databases">
        <authorList>
            <person name="Varghese N."/>
            <person name="Submissions S."/>
        </authorList>
    </citation>
    <scope>NUCLEOTIDE SEQUENCE [LARGE SCALE GENOMIC DNA]</scope>
    <source>
        <strain evidence="1 2">FF3</strain>
    </source>
</reference>
<name>A0A975W8R5_9RHOB</name>
<proteinExistence type="predicted"/>
<keyword evidence="2" id="KW-1185">Reference proteome</keyword>
<accession>A0A975W8R5</accession>
<evidence type="ECO:0000313" key="2">
    <source>
        <dbReference type="Proteomes" id="UP000182932"/>
    </source>
</evidence>
<evidence type="ECO:0000313" key="1">
    <source>
        <dbReference type="EMBL" id="SEJ13956.1"/>
    </source>
</evidence>
<organism evidence="1 2">
    <name type="scientific">Marinovum algicola</name>
    <dbReference type="NCBI Taxonomy" id="42444"/>
    <lineage>
        <taxon>Bacteria</taxon>
        <taxon>Pseudomonadati</taxon>
        <taxon>Pseudomonadota</taxon>
        <taxon>Alphaproteobacteria</taxon>
        <taxon>Rhodobacterales</taxon>
        <taxon>Roseobacteraceae</taxon>
        <taxon>Marinovum</taxon>
    </lineage>
</organism>